<dbReference type="InterPro" id="IPR027417">
    <property type="entry name" value="P-loop_NTPase"/>
</dbReference>
<dbReference type="OMA" id="ECEASDF"/>
<feature type="transmembrane region" description="Helical" evidence="9">
    <location>
        <begin position="576"/>
        <end position="601"/>
    </location>
</feature>
<feature type="transmembrane region" description="Helical" evidence="9">
    <location>
        <begin position="695"/>
        <end position="715"/>
    </location>
</feature>
<keyword evidence="4 9" id="KW-0812">Transmembrane</keyword>
<evidence type="ECO:0000256" key="8">
    <source>
        <dbReference type="ARBA" id="ARBA00023136"/>
    </source>
</evidence>
<dbReference type="Gene3D" id="3.40.50.300">
    <property type="entry name" value="P-loop containing nucleotide triphosphate hydrolases"/>
    <property type="match status" value="2"/>
</dbReference>
<dbReference type="Pfam" id="PF00005">
    <property type="entry name" value="ABC_tran"/>
    <property type="match status" value="1"/>
</dbReference>
<evidence type="ECO:0000256" key="4">
    <source>
        <dbReference type="ARBA" id="ARBA00022692"/>
    </source>
</evidence>
<evidence type="ECO:0000256" key="10">
    <source>
        <dbReference type="SAM" id="SignalP"/>
    </source>
</evidence>
<dbReference type="SMART" id="SM00382">
    <property type="entry name" value="AAA"/>
    <property type="match status" value="1"/>
</dbReference>
<evidence type="ECO:0000256" key="1">
    <source>
        <dbReference type="ARBA" id="ARBA00004141"/>
    </source>
</evidence>
<proteinExistence type="inferred from homology"/>
<evidence type="ECO:0000259" key="12">
    <source>
        <dbReference type="PROSITE" id="PS50929"/>
    </source>
</evidence>
<evidence type="ECO:0000313" key="13">
    <source>
        <dbReference type="EMBL" id="EER18813.1"/>
    </source>
</evidence>
<dbReference type="Gene3D" id="1.20.1560.10">
    <property type="entry name" value="ABC transporter type 1, transmembrane domain"/>
    <property type="match status" value="2"/>
</dbReference>
<dbReference type="GO" id="GO:0005524">
    <property type="term" value="F:ATP binding"/>
    <property type="evidence" value="ECO:0007669"/>
    <property type="project" value="UniProtKB-KW"/>
</dbReference>
<dbReference type="InterPro" id="IPR003593">
    <property type="entry name" value="AAA+_ATPase"/>
</dbReference>
<keyword evidence="5" id="KW-0547">Nucleotide-binding</keyword>
<dbReference type="InParanoid" id="C5K9P1"/>
<gene>
    <name evidence="13" type="ORF">Pmar_PMAR006436</name>
</gene>
<accession>C5K9P1</accession>
<dbReference type="SUPFAM" id="SSF90123">
    <property type="entry name" value="ABC transporter transmembrane region"/>
    <property type="match status" value="2"/>
</dbReference>
<evidence type="ECO:0000259" key="11">
    <source>
        <dbReference type="PROSITE" id="PS50893"/>
    </source>
</evidence>
<dbReference type="PANTHER" id="PTHR24223:SF456">
    <property type="entry name" value="MULTIDRUG RESISTANCE-ASSOCIATED PROTEIN LETHAL(2)03659"/>
    <property type="match status" value="1"/>
</dbReference>
<feature type="domain" description="ABC transmembrane type-1" evidence="12">
    <location>
        <begin position="675"/>
        <end position="820"/>
    </location>
</feature>
<comment type="subcellular location">
    <subcellularLocation>
        <location evidence="1">Membrane</location>
        <topology evidence="1">Multi-pass membrane protein</topology>
    </subcellularLocation>
</comment>
<evidence type="ECO:0000313" key="14">
    <source>
        <dbReference type="Proteomes" id="UP000007800"/>
    </source>
</evidence>
<dbReference type="OrthoDB" id="6500128at2759"/>
<dbReference type="InterPro" id="IPR003439">
    <property type="entry name" value="ABC_transporter-like_ATP-bd"/>
</dbReference>
<organism evidence="14">
    <name type="scientific">Perkinsus marinus (strain ATCC 50983 / TXsc)</name>
    <dbReference type="NCBI Taxonomy" id="423536"/>
    <lineage>
        <taxon>Eukaryota</taxon>
        <taxon>Sar</taxon>
        <taxon>Alveolata</taxon>
        <taxon>Perkinsozoa</taxon>
        <taxon>Perkinsea</taxon>
        <taxon>Perkinsida</taxon>
        <taxon>Perkinsidae</taxon>
        <taxon>Perkinsus</taxon>
    </lineage>
</organism>
<protein>
    <submittedName>
        <fullName evidence="13">Multidrug resistance ABC transporter, putative</fullName>
    </submittedName>
</protein>
<feature type="signal peptide" evidence="10">
    <location>
        <begin position="1"/>
        <end position="27"/>
    </location>
</feature>
<keyword evidence="8 9" id="KW-0472">Membrane</keyword>
<dbReference type="AlphaFoldDB" id="C5K9P1"/>
<dbReference type="GO" id="GO:0016887">
    <property type="term" value="F:ATP hydrolysis activity"/>
    <property type="evidence" value="ECO:0007669"/>
    <property type="project" value="InterPro"/>
</dbReference>
<dbReference type="GO" id="GO:0016020">
    <property type="term" value="C:membrane"/>
    <property type="evidence" value="ECO:0007669"/>
    <property type="project" value="UniProtKB-SubCell"/>
</dbReference>
<dbReference type="Proteomes" id="UP000007800">
    <property type="component" value="Unassembled WGS sequence"/>
</dbReference>
<dbReference type="EMBL" id="GG671513">
    <property type="protein sequence ID" value="EER18813.1"/>
    <property type="molecule type" value="Genomic_DNA"/>
</dbReference>
<evidence type="ECO:0000256" key="6">
    <source>
        <dbReference type="ARBA" id="ARBA00022840"/>
    </source>
</evidence>
<dbReference type="GO" id="GO:0140359">
    <property type="term" value="F:ABC-type transporter activity"/>
    <property type="evidence" value="ECO:0007669"/>
    <property type="project" value="InterPro"/>
</dbReference>
<feature type="transmembrane region" description="Helical" evidence="9">
    <location>
        <begin position="191"/>
        <end position="215"/>
    </location>
</feature>
<evidence type="ECO:0000256" key="3">
    <source>
        <dbReference type="ARBA" id="ARBA00022448"/>
    </source>
</evidence>
<feature type="transmembrane region" description="Helical" evidence="9">
    <location>
        <begin position="721"/>
        <end position="741"/>
    </location>
</feature>
<dbReference type="GeneID" id="9049132"/>
<feature type="domain" description="ABC transporter" evidence="11">
    <location>
        <begin position="335"/>
        <end position="554"/>
    </location>
</feature>
<dbReference type="SUPFAM" id="SSF52540">
    <property type="entry name" value="P-loop containing nucleoside triphosphate hydrolases"/>
    <property type="match status" value="2"/>
</dbReference>
<dbReference type="InterPro" id="IPR050173">
    <property type="entry name" value="ABC_transporter_C-like"/>
</dbReference>
<dbReference type="InterPro" id="IPR011527">
    <property type="entry name" value="ABC1_TM_dom"/>
</dbReference>
<keyword evidence="7 9" id="KW-1133">Transmembrane helix</keyword>
<reference evidence="13 14" key="1">
    <citation type="submission" date="2008-07" db="EMBL/GenBank/DDBJ databases">
        <authorList>
            <person name="El-Sayed N."/>
            <person name="Caler E."/>
            <person name="Inman J."/>
            <person name="Amedeo P."/>
            <person name="Hass B."/>
            <person name="Wortman J."/>
        </authorList>
    </citation>
    <scope>NUCLEOTIDE SEQUENCE [LARGE SCALE GENOMIC DNA]</scope>
    <source>
        <strain evidence="14">ATCC 50983 / TXsc</strain>
    </source>
</reference>
<feature type="transmembrane region" description="Helical" evidence="9">
    <location>
        <begin position="621"/>
        <end position="639"/>
    </location>
</feature>
<evidence type="ECO:0000256" key="7">
    <source>
        <dbReference type="ARBA" id="ARBA00022989"/>
    </source>
</evidence>
<dbReference type="InterPro" id="IPR036640">
    <property type="entry name" value="ABC1_TM_sf"/>
</dbReference>
<keyword evidence="10" id="KW-0732">Signal</keyword>
<keyword evidence="14" id="KW-1185">Reference proteome</keyword>
<dbReference type="RefSeq" id="XP_002787017.1">
    <property type="nucleotide sequence ID" value="XM_002786971.1"/>
</dbReference>
<evidence type="ECO:0000256" key="2">
    <source>
        <dbReference type="ARBA" id="ARBA00009726"/>
    </source>
</evidence>
<dbReference type="PROSITE" id="PS50893">
    <property type="entry name" value="ABC_TRANSPORTER_2"/>
    <property type="match status" value="1"/>
</dbReference>
<keyword evidence="3" id="KW-0813">Transport</keyword>
<dbReference type="PROSITE" id="PS50929">
    <property type="entry name" value="ABC_TM1F"/>
    <property type="match status" value="1"/>
</dbReference>
<feature type="chain" id="PRO_5002952602" evidence="10">
    <location>
        <begin position="28"/>
        <end position="1094"/>
    </location>
</feature>
<sequence length="1094" mass="121072">MASVWSWTSRVWSTLTFDWVSIESCWAGEPNTAPDLPQKILGRHSRGGVTFDLRGLAWEFRLELIQIFVIELTLHCMNLQSIIYLQTLLSLTEEPSTADLVFLSANVALWLLRAHASYWISCVKAHIRTTLIYTVHCTSIGLAADTARGQSIPNLMFSDTADAVDGLVALVAAWRLPIEFSSSLYVLWTNLTYGVIPCLLMIVVLRSAALALSIVDGSERRAWQARRDERINLCEEAFTPPACGTLARLGWTRIWVQLILRSRERELTLLGRREWMRKIREGVDYAQPLMVQFVAALVMITTTSVEPAAVVPMSLMLGNVAAPMNQFPGVILSLLECRSALQRLHSFSVLVPVRACAQDKPEFTLDPRFEGRVVVIDVKNGATLATRLLASSTNTVAVRQTPQLLIGCGDTVRDNIVFGLKRDDARLDSAMRLACLRDLPVSKKVETLSMGQGARVGLARAYYRILSGETRSTVLVLEEPCISLDSRTSTMVIANLVELLKHTTSIVVSTDHAEALVSNLPREVVFVASDRPRTSGQESYRVDSVAPIGNAVNDSVPEWEKEYNSQCHSRCVPLDIYLTFLAYVGNGYTYLIMVLIAGIMATQHFLEVFFSRVANGERELLWSYAAFLTVFLMCNFGAFQAEVSGGLRGANKLFAEFVSNLPQYAFSLDAVEGPDTLSRLTSDVNVVDHTLTRTLGVLWGAVLYLLFKAAFMVWTSQNWRVTMSMILLVCLAFEMIAAGPFRPANRGVHRRAAAALAPVMAAAHGSFEVRDTIRSYNAASWVADQFLVNATESARWQLLEDACRCWLSLRLEIIGFFLTVQATFGRRTEDPILAGMWITTARAVSGIVQQLIHNCADIERDFVSVQRLADDPFPGQQEVRPVQEEKISGGTIVIRKATIGYGDTIILEGVNLVVNTSEKLALVGPSGAGKTTLLNTILGATRVFNGSVCICGVSPRQANSSLVVQCVPHSPVLFRGSLRQNLDPEELLVDNLLYDALVAVGLPELAPKSLECEASDFVRTTGDRIRLCLARVVLARRIGQLRVILLDECAGVFPDESAKRFVGTCLRLFEEQTVIMTTHRRFLMTLFDRTVMVE</sequence>
<name>C5K9P1_PERM5</name>
<evidence type="ECO:0000256" key="5">
    <source>
        <dbReference type="ARBA" id="ARBA00022741"/>
    </source>
</evidence>
<keyword evidence="6" id="KW-0067">ATP-binding</keyword>
<evidence type="ECO:0000256" key="9">
    <source>
        <dbReference type="SAM" id="Phobius"/>
    </source>
</evidence>
<comment type="similarity">
    <text evidence="2">Belongs to the ABC transporter superfamily. ABCC family. Conjugate transporter (TC 3.A.1.208) subfamily.</text>
</comment>
<dbReference type="PANTHER" id="PTHR24223">
    <property type="entry name" value="ATP-BINDING CASSETTE SUB-FAMILY C"/>
    <property type="match status" value="1"/>
</dbReference>